<proteinExistence type="predicted"/>
<dbReference type="GO" id="GO:0016747">
    <property type="term" value="F:acyltransferase activity, transferring groups other than amino-acyl groups"/>
    <property type="evidence" value="ECO:0007669"/>
    <property type="project" value="InterPro"/>
</dbReference>
<comment type="caution">
    <text evidence="2">The sequence shown here is derived from an EMBL/GenBank/DDBJ whole genome shotgun (WGS) entry which is preliminary data.</text>
</comment>
<dbReference type="InterPro" id="IPR051531">
    <property type="entry name" value="N-acetyltransferase"/>
</dbReference>
<reference evidence="2 3" key="1">
    <citation type="submission" date="2018-12" db="EMBL/GenBank/DDBJ databases">
        <title>Genomic taxonomy of the Vibrionaceae family.</title>
        <authorList>
            <person name="Gomez-Gil B."/>
            <person name="Enciso-Ibarra K."/>
        </authorList>
    </citation>
    <scope>NUCLEOTIDE SEQUENCE [LARGE SCALE GENOMIC DNA]</scope>
    <source>
        <strain evidence="2 3">CAIM 594</strain>
    </source>
</reference>
<dbReference type="SUPFAM" id="SSF55729">
    <property type="entry name" value="Acyl-CoA N-acyltransferases (Nat)"/>
    <property type="match status" value="1"/>
</dbReference>
<dbReference type="PROSITE" id="PS51186">
    <property type="entry name" value="GNAT"/>
    <property type="match status" value="1"/>
</dbReference>
<gene>
    <name evidence="2" type="ORF">EJA03_13090</name>
</gene>
<evidence type="ECO:0000259" key="1">
    <source>
        <dbReference type="PROSITE" id="PS51186"/>
    </source>
</evidence>
<dbReference type="CDD" id="cd04301">
    <property type="entry name" value="NAT_SF"/>
    <property type="match status" value="1"/>
</dbReference>
<dbReference type="EMBL" id="RSFA01000059">
    <property type="protein sequence ID" value="RSD30627.1"/>
    <property type="molecule type" value="Genomic_DNA"/>
</dbReference>
<dbReference type="InterPro" id="IPR000182">
    <property type="entry name" value="GNAT_dom"/>
</dbReference>
<dbReference type="AlphaFoldDB" id="A0A3R9EFQ8"/>
<keyword evidence="2" id="KW-0808">Transferase</keyword>
<dbReference type="OrthoDB" id="9801656at2"/>
<name>A0A3R9EFQ8_9VIBR</name>
<keyword evidence="3" id="KW-1185">Reference proteome</keyword>
<evidence type="ECO:0000313" key="2">
    <source>
        <dbReference type="EMBL" id="RSD30627.1"/>
    </source>
</evidence>
<evidence type="ECO:0000313" key="3">
    <source>
        <dbReference type="Proteomes" id="UP000269041"/>
    </source>
</evidence>
<dbReference type="Proteomes" id="UP000269041">
    <property type="component" value="Unassembled WGS sequence"/>
</dbReference>
<accession>A0A3R9EFQ8</accession>
<dbReference type="RefSeq" id="WP_125322192.1">
    <property type="nucleotide sequence ID" value="NZ_AP024889.1"/>
</dbReference>
<feature type="domain" description="N-acetyltransferase" evidence="1">
    <location>
        <begin position="22"/>
        <end position="165"/>
    </location>
</feature>
<protein>
    <submittedName>
        <fullName evidence="2">N-acetyltransferase</fullName>
    </submittedName>
</protein>
<dbReference type="Pfam" id="PF13302">
    <property type="entry name" value="Acetyltransf_3"/>
    <property type="match status" value="1"/>
</dbReference>
<dbReference type="PANTHER" id="PTHR43792:SF1">
    <property type="entry name" value="N-ACETYLTRANSFERASE DOMAIN-CONTAINING PROTEIN"/>
    <property type="match status" value="1"/>
</dbReference>
<sequence length="165" mass="18955">MIIATHRTLLVPYNESLQSEFLMLNYCTMNRMQMDDYHTVSSAKPLFLRILHDPNIYALAVLDNHSRDYIGHVCIYHLDERPELGFLFDKAYWGQGIGSEVLKAFLPKALHDLNLHQVTTTVESNHIPSIRIVEKLGFKRLKDSAYPNPACLQYIFTSCEVEAAL</sequence>
<dbReference type="InterPro" id="IPR016181">
    <property type="entry name" value="Acyl_CoA_acyltransferase"/>
</dbReference>
<organism evidence="2 3">
    <name type="scientific">Vibrio pectenicida</name>
    <dbReference type="NCBI Taxonomy" id="62763"/>
    <lineage>
        <taxon>Bacteria</taxon>
        <taxon>Pseudomonadati</taxon>
        <taxon>Pseudomonadota</taxon>
        <taxon>Gammaproteobacteria</taxon>
        <taxon>Vibrionales</taxon>
        <taxon>Vibrionaceae</taxon>
        <taxon>Vibrio</taxon>
    </lineage>
</organism>
<dbReference type="PANTHER" id="PTHR43792">
    <property type="entry name" value="GNAT FAMILY, PUTATIVE (AFU_ORTHOLOGUE AFUA_3G00765)-RELATED-RELATED"/>
    <property type="match status" value="1"/>
</dbReference>
<dbReference type="Gene3D" id="3.40.630.30">
    <property type="match status" value="1"/>
</dbReference>